<dbReference type="GO" id="GO:0016151">
    <property type="term" value="F:nickel cation binding"/>
    <property type="evidence" value="ECO:0007669"/>
    <property type="project" value="InterPro"/>
</dbReference>
<proteinExistence type="inferred from homology"/>
<evidence type="ECO:0000256" key="3">
    <source>
        <dbReference type="ARBA" id="ARBA00022729"/>
    </source>
</evidence>
<dbReference type="PROSITE" id="PS01040">
    <property type="entry name" value="SBP_BACTERIAL_5"/>
    <property type="match status" value="1"/>
</dbReference>
<dbReference type="PANTHER" id="PTHR30290">
    <property type="entry name" value="PERIPLASMIC BINDING COMPONENT OF ABC TRANSPORTER"/>
    <property type="match status" value="1"/>
</dbReference>
<dbReference type="PANTHER" id="PTHR30290:SF37">
    <property type="entry name" value="NICKEL-BINDING PERIPLASMIC PROTEIN"/>
    <property type="match status" value="1"/>
</dbReference>
<feature type="domain" description="Solute-binding protein family 5" evidence="5">
    <location>
        <begin position="79"/>
        <end position="452"/>
    </location>
</feature>
<feature type="chain" id="PRO_5038888101" evidence="4">
    <location>
        <begin position="24"/>
        <end position="543"/>
    </location>
</feature>
<keyword evidence="3 4" id="KW-0732">Signal</keyword>
<evidence type="ECO:0000256" key="2">
    <source>
        <dbReference type="ARBA" id="ARBA00005695"/>
    </source>
</evidence>
<dbReference type="NCBIfam" id="TIGR02294">
    <property type="entry name" value="nickel_nikA"/>
    <property type="match status" value="1"/>
</dbReference>
<comment type="caution">
    <text evidence="6">The sequence shown here is derived from an EMBL/GenBank/DDBJ whole genome shotgun (WGS) entry which is preliminary data.</text>
</comment>
<organism evidence="6 7">
    <name type="scientific">Urinicoccus massiliensis</name>
    <dbReference type="NCBI Taxonomy" id="1723382"/>
    <lineage>
        <taxon>Bacteria</taxon>
        <taxon>Bacillati</taxon>
        <taxon>Bacillota</taxon>
        <taxon>Tissierellia</taxon>
        <taxon>Tissierellales</taxon>
        <taxon>Peptoniphilaceae</taxon>
        <taxon>Urinicoccus</taxon>
    </lineage>
</organism>
<dbReference type="Gene3D" id="3.40.190.10">
    <property type="entry name" value="Periplasmic binding protein-like II"/>
    <property type="match status" value="1"/>
</dbReference>
<dbReference type="GO" id="GO:0020037">
    <property type="term" value="F:heme binding"/>
    <property type="evidence" value="ECO:0007669"/>
    <property type="project" value="InterPro"/>
</dbReference>
<keyword evidence="7" id="KW-1185">Reference proteome</keyword>
<dbReference type="RefSeq" id="WP_131748077.1">
    <property type="nucleotide sequence ID" value="NZ_CAACYI010000001.1"/>
</dbReference>
<dbReference type="InterPro" id="IPR030678">
    <property type="entry name" value="Peptide/Ni-bd"/>
</dbReference>
<dbReference type="Proteomes" id="UP000377798">
    <property type="component" value="Unassembled WGS sequence"/>
</dbReference>
<dbReference type="Gene3D" id="3.10.105.10">
    <property type="entry name" value="Dipeptide-binding Protein, Domain 3"/>
    <property type="match status" value="1"/>
</dbReference>
<feature type="signal peptide" evidence="4">
    <location>
        <begin position="1"/>
        <end position="23"/>
    </location>
</feature>
<dbReference type="InterPro" id="IPR023765">
    <property type="entry name" value="SBP_5_CS"/>
</dbReference>
<reference evidence="6 7" key="1">
    <citation type="submission" date="2019-02" db="EMBL/GenBank/DDBJ databases">
        <authorList>
            <consortium name="Pathogen Informatics"/>
        </authorList>
    </citation>
    <scope>NUCLEOTIDE SEQUENCE [LARGE SCALE GENOMIC DNA]</scope>
    <source>
        <strain evidence="6 7">3012STDY7089603</strain>
    </source>
</reference>
<sequence>MKKKTQRLLAILCLFALALGLSACGKGGAGGDAASNDTLTIPFNQDPVGDLNPHMYLPSQFVTQDMVYEGLVYYGEGGEIKPSLAESWDISEDGKTYTFHLRKGVKFSDGSDFNAQNVEKNFKTIFSEENKPNHNWFTFTNYLDTFKAVDDYTFELTLSKPYSAALYDLAMIRPIRMLGDAGFPDDGDTAKGIKAPIGTGPWVLKDHKDNEYATFVQNEYYWGEKPGVKEVTIKAIPDAETTALEFEAGNLDMVYGNGLISLDRFTTYKNDDKYVAESSDPMSTRLILFNTSRGPLKDLAVRKALSHAVDKESVSKNIFGGVEQPADTLFAKNVPNTDVPVKVYDYKLDEAEKLLDQAGWVKGSDGIREKDGQKLKLVFPFVASKNSDKSLAEYVQGEWKKIGVDVELNALEEKTHWSNAAKGDFDLMVNYTWGAPWDPHAVLQAMTVESENGSPDNAAQKGLPMRDKLHDTINKLLVEPDQNKMKEDYAYVLKTLNEQAVYIPVTYQALTCVYRAGELENVKFMPEENRLPVFSTSKAHDNK</sequence>
<dbReference type="GO" id="GO:1904680">
    <property type="term" value="F:peptide transmembrane transporter activity"/>
    <property type="evidence" value="ECO:0007669"/>
    <property type="project" value="TreeGrafter"/>
</dbReference>
<dbReference type="PROSITE" id="PS51257">
    <property type="entry name" value="PROKAR_LIPOPROTEIN"/>
    <property type="match status" value="1"/>
</dbReference>
<protein>
    <submittedName>
        <fullName evidence="6">Nickel-binding periplasmic protein</fullName>
    </submittedName>
</protein>
<dbReference type="GO" id="GO:0015675">
    <property type="term" value="P:nickel cation transport"/>
    <property type="evidence" value="ECO:0007669"/>
    <property type="project" value="InterPro"/>
</dbReference>
<dbReference type="InterPro" id="IPR039424">
    <property type="entry name" value="SBP_5"/>
</dbReference>
<dbReference type="EMBL" id="CAACYI010000001">
    <property type="protein sequence ID" value="VFB15687.1"/>
    <property type="molecule type" value="Genomic_DNA"/>
</dbReference>
<evidence type="ECO:0000256" key="1">
    <source>
        <dbReference type="ARBA" id="ARBA00004193"/>
    </source>
</evidence>
<dbReference type="GO" id="GO:0043190">
    <property type="term" value="C:ATP-binding cassette (ABC) transporter complex"/>
    <property type="evidence" value="ECO:0007669"/>
    <property type="project" value="InterPro"/>
</dbReference>
<dbReference type="InterPro" id="IPR000914">
    <property type="entry name" value="SBP_5_dom"/>
</dbReference>
<dbReference type="CDD" id="cd08489">
    <property type="entry name" value="PBP2_NikA"/>
    <property type="match status" value="1"/>
</dbReference>
<dbReference type="GO" id="GO:0015833">
    <property type="term" value="P:peptide transport"/>
    <property type="evidence" value="ECO:0007669"/>
    <property type="project" value="TreeGrafter"/>
</dbReference>
<dbReference type="PIRSF" id="PIRSF002741">
    <property type="entry name" value="MppA"/>
    <property type="match status" value="1"/>
</dbReference>
<comment type="similarity">
    <text evidence="2">Belongs to the bacterial solute-binding protein 5 family.</text>
</comment>
<accession>A0A8H2QX43</accession>
<evidence type="ECO:0000259" key="5">
    <source>
        <dbReference type="Pfam" id="PF00496"/>
    </source>
</evidence>
<evidence type="ECO:0000256" key="4">
    <source>
        <dbReference type="SAM" id="SignalP"/>
    </source>
</evidence>
<evidence type="ECO:0000313" key="7">
    <source>
        <dbReference type="Proteomes" id="UP000377798"/>
    </source>
</evidence>
<dbReference type="Pfam" id="PF00496">
    <property type="entry name" value="SBP_bac_5"/>
    <property type="match status" value="1"/>
</dbReference>
<evidence type="ECO:0000313" key="6">
    <source>
        <dbReference type="EMBL" id="VFB15687.1"/>
    </source>
</evidence>
<dbReference type="GO" id="GO:0030288">
    <property type="term" value="C:outer membrane-bounded periplasmic space"/>
    <property type="evidence" value="ECO:0007669"/>
    <property type="project" value="TreeGrafter"/>
</dbReference>
<name>A0A8H2QX43_9FIRM</name>
<comment type="subcellular location">
    <subcellularLocation>
        <location evidence="1">Cell membrane</location>
        <topology evidence="1">Lipid-anchor</topology>
    </subcellularLocation>
</comment>
<dbReference type="InterPro" id="IPR011980">
    <property type="entry name" value="CntA-like"/>
</dbReference>
<dbReference type="AlphaFoldDB" id="A0A8H2QX43"/>
<dbReference type="SUPFAM" id="SSF53850">
    <property type="entry name" value="Periplasmic binding protein-like II"/>
    <property type="match status" value="1"/>
</dbReference>
<gene>
    <name evidence="6" type="primary">nikA_1</name>
    <name evidence="6" type="ORF">NCTC13150_00187</name>
</gene>